<dbReference type="InterPro" id="IPR008271">
    <property type="entry name" value="Ser/Thr_kinase_AS"/>
</dbReference>
<sequence length="603" mass="62725">MECPACHQPNIDGARFCATCGALLPVAPVEADPLIGAIVGGRFRIIGVLGEGGMGRVYNGEQPMGTSVRKVAIKTLLSQHAKDPQVVARFMRECGTVSELEHPNTIKVYDFGQTNTGELYIAMELLNGQSLETALERGGALSPERVDRIIAQTCGSLQEAHEKGIVHRDLKPANIFLTKRAGEEDYVKVLDFGIAKRDERSAKAEQKLTQQGTVLGTPPYMSPEQFTGTELDARSDIYSLGVLTYEMLTGRLPFDADTPWAWATQHMTAQPFPFEAVPMGAAAPPKMKAAVMRALSKRREDRQQSAREFYEDLTIGAGARLSVLAAAPRTLVGSDAPTSGTALMPSRSGQTQLGEPLFVAGPPTGSGPVRTVVNHQAHQAHQAATVMDQAVVPAHPAVPTGSGQVFPAPPPAPQKSKAAPILAAVAAVAVLGVVGVVMMTRGSGGSTTEESTSTAIPLPTGAPSVTVASDPVGTPTSTPTTTPEPTPPEPNGPDKTAPDTPKHTSTPTTPAATTGPKAPPPGNEKAEQECRAAINLANGGNTDLAVKRFAACDGPKKAEARAAISGSAKRAVASKGCAAKSHALAAARIGAGEAMSQLPAQCR</sequence>
<evidence type="ECO:0000256" key="5">
    <source>
        <dbReference type="PROSITE-ProRule" id="PRU10141"/>
    </source>
</evidence>
<name>A0ABT5C237_9BACT</name>
<dbReference type="SUPFAM" id="SSF56112">
    <property type="entry name" value="Protein kinase-like (PK-like)"/>
    <property type="match status" value="1"/>
</dbReference>
<dbReference type="Proteomes" id="UP001217485">
    <property type="component" value="Unassembled WGS sequence"/>
</dbReference>
<protein>
    <submittedName>
        <fullName evidence="8">Serine/threonine protein kinase</fullName>
    </submittedName>
</protein>
<organism evidence="8 9">
    <name type="scientific">Sorangium atrum</name>
    <dbReference type="NCBI Taxonomy" id="2995308"/>
    <lineage>
        <taxon>Bacteria</taxon>
        <taxon>Pseudomonadati</taxon>
        <taxon>Myxococcota</taxon>
        <taxon>Polyangia</taxon>
        <taxon>Polyangiales</taxon>
        <taxon>Polyangiaceae</taxon>
        <taxon>Sorangium</taxon>
    </lineage>
</organism>
<dbReference type="Pfam" id="PF00069">
    <property type="entry name" value="Pkinase"/>
    <property type="match status" value="1"/>
</dbReference>
<keyword evidence="1" id="KW-0808">Transferase</keyword>
<feature type="domain" description="Protein kinase" evidence="7">
    <location>
        <begin position="43"/>
        <end position="315"/>
    </location>
</feature>
<keyword evidence="9" id="KW-1185">Reference proteome</keyword>
<dbReference type="RefSeq" id="WP_272097518.1">
    <property type="nucleotide sequence ID" value="NZ_JAQNDK010000002.1"/>
</dbReference>
<keyword evidence="8" id="KW-0723">Serine/threonine-protein kinase</keyword>
<evidence type="ECO:0000256" key="2">
    <source>
        <dbReference type="ARBA" id="ARBA00022741"/>
    </source>
</evidence>
<feature type="compositionally biased region" description="Low complexity" evidence="6">
    <location>
        <begin position="503"/>
        <end position="516"/>
    </location>
</feature>
<feature type="binding site" evidence="5">
    <location>
        <position position="74"/>
    </location>
    <ligand>
        <name>ATP</name>
        <dbReference type="ChEBI" id="CHEBI:30616"/>
    </ligand>
</feature>
<dbReference type="InterPro" id="IPR000719">
    <property type="entry name" value="Prot_kinase_dom"/>
</dbReference>
<evidence type="ECO:0000256" key="3">
    <source>
        <dbReference type="ARBA" id="ARBA00022777"/>
    </source>
</evidence>
<dbReference type="CDD" id="cd14014">
    <property type="entry name" value="STKc_PknB_like"/>
    <property type="match status" value="1"/>
</dbReference>
<evidence type="ECO:0000256" key="4">
    <source>
        <dbReference type="ARBA" id="ARBA00022840"/>
    </source>
</evidence>
<dbReference type="PROSITE" id="PS00107">
    <property type="entry name" value="PROTEIN_KINASE_ATP"/>
    <property type="match status" value="1"/>
</dbReference>
<feature type="compositionally biased region" description="Pro residues" evidence="6">
    <location>
        <begin position="482"/>
        <end position="491"/>
    </location>
</feature>
<keyword evidence="4 5" id="KW-0067">ATP-binding</keyword>
<evidence type="ECO:0000256" key="6">
    <source>
        <dbReference type="SAM" id="MobiDB-lite"/>
    </source>
</evidence>
<proteinExistence type="predicted"/>
<evidence type="ECO:0000256" key="1">
    <source>
        <dbReference type="ARBA" id="ARBA00022679"/>
    </source>
</evidence>
<dbReference type="PROSITE" id="PS50011">
    <property type="entry name" value="PROTEIN_KINASE_DOM"/>
    <property type="match status" value="1"/>
</dbReference>
<dbReference type="GO" id="GO:0004674">
    <property type="term" value="F:protein serine/threonine kinase activity"/>
    <property type="evidence" value="ECO:0007669"/>
    <property type="project" value="UniProtKB-KW"/>
</dbReference>
<evidence type="ECO:0000259" key="7">
    <source>
        <dbReference type="PROSITE" id="PS50011"/>
    </source>
</evidence>
<keyword evidence="3 8" id="KW-0418">Kinase</keyword>
<reference evidence="8 9" key="1">
    <citation type="submission" date="2023-01" db="EMBL/GenBank/DDBJ databases">
        <title>Minimal conservation of predation-associated metabolite biosynthetic gene clusters underscores biosynthetic potential of Myxococcota including descriptions for ten novel species: Archangium lansinium sp. nov., Myxococcus landrumus sp. nov., Nannocystis bai.</title>
        <authorList>
            <person name="Ahearne A."/>
            <person name="Stevens C."/>
            <person name="Dowd S."/>
        </authorList>
    </citation>
    <scope>NUCLEOTIDE SEQUENCE [LARGE SCALE GENOMIC DNA]</scope>
    <source>
        <strain evidence="8 9">WIWO2</strain>
    </source>
</reference>
<dbReference type="Gene3D" id="1.10.510.10">
    <property type="entry name" value="Transferase(Phosphotransferase) domain 1"/>
    <property type="match status" value="1"/>
</dbReference>
<evidence type="ECO:0000313" key="8">
    <source>
        <dbReference type="EMBL" id="MDC0680480.1"/>
    </source>
</evidence>
<dbReference type="PANTHER" id="PTHR43289:SF6">
    <property type="entry name" value="SERINE_THREONINE-PROTEIN KINASE NEKL-3"/>
    <property type="match status" value="1"/>
</dbReference>
<dbReference type="InterPro" id="IPR011009">
    <property type="entry name" value="Kinase-like_dom_sf"/>
</dbReference>
<dbReference type="SMART" id="SM00220">
    <property type="entry name" value="S_TKc"/>
    <property type="match status" value="1"/>
</dbReference>
<feature type="region of interest" description="Disordered" evidence="6">
    <location>
        <begin position="442"/>
        <end position="527"/>
    </location>
</feature>
<dbReference type="EMBL" id="JAQNDK010000002">
    <property type="protein sequence ID" value="MDC0680480.1"/>
    <property type="molecule type" value="Genomic_DNA"/>
</dbReference>
<gene>
    <name evidence="8" type="ORF">POL72_22245</name>
</gene>
<dbReference type="PANTHER" id="PTHR43289">
    <property type="entry name" value="MITOGEN-ACTIVATED PROTEIN KINASE KINASE KINASE 20-RELATED"/>
    <property type="match status" value="1"/>
</dbReference>
<dbReference type="PROSITE" id="PS00108">
    <property type="entry name" value="PROTEIN_KINASE_ST"/>
    <property type="match status" value="1"/>
</dbReference>
<comment type="caution">
    <text evidence="8">The sequence shown here is derived from an EMBL/GenBank/DDBJ whole genome shotgun (WGS) entry which is preliminary data.</text>
</comment>
<accession>A0ABT5C237</accession>
<dbReference type="Gene3D" id="3.30.200.20">
    <property type="entry name" value="Phosphorylase Kinase, domain 1"/>
    <property type="match status" value="1"/>
</dbReference>
<evidence type="ECO:0000313" key="9">
    <source>
        <dbReference type="Proteomes" id="UP001217485"/>
    </source>
</evidence>
<dbReference type="InterPro" id="IPR017441">
    <property type="entry name" value="Protein_kinase_ATP_BS"/>
</dbReference>
<keyword evidence="2 5" id="KW-0547">Nucleotide-binding</keyword>